<gene>
    <name evidence="1" type="ORF">H310_14088</name>
</gene>
<dbReference type="VEuPathDB" id="FungiDB:H310_14088"/>
<evidence type="ECO:0000313" key="1">
    <source>
        <dbReference type="EMBL" id="ETV91212.1"/>
    </source>
</evidence>
<dbReference type="GeneID" id="20091138"/>
<protein>
    <submittedName>
        <fullName evidence="1">Uncharacterized protein</fullName>
    </submittedName>
</protein>
<accession>A0A024TCX3</accession>
<name>A0A024TCX3_9STRA</name>
<dbReference type="OrthoDB" id="75857at2759"/>
<sequence length="377" mass="44120">MEAMSDKAMNVTADKVLARKARKRAYLRQFMQGYRVKVKDATLMLKAQVRDLEAECARRSFMTMLPWHEIADALQTEQEISETEMRELRRKLRSIEVLSSTMQHWVLTQLNSIPRAPNENAASKSWRNVTLLKDPMSRQLGKDWILQQMYHNTDRMFASHGFPAIASMQSIYEVDVQTEHVGDSDCMYYHAKRQMESPPPDAIMRYMYRNKLCSIIMADGDIPVTYPTIREVTRTTALHQLTTSKGEWFNVLVGEFNSPTRCVIVAQQIEDDEVYRMVGTRQRNRMMWYDFQRMPSGRWMYRSLYINSQTFVQDGSYAPLDVEAQDIGVDHNPLNAATFRQLIRTRIRYLYDMSSDVFRHIYMDLLVSQDPLAVMRA</sequence>
<dbReference type="AlphaFoldDB" id="A0A024TCX3"/>
<proteinExistence type="predicted"/>
<organism evidence="1">
    <name type="scientific">Aphanomyces invadans</name>
    <dbReference type="NCBI Taxonomy" id="157072"/>
    <lineage>
        <taxon>Eukaryota</taxon>
        <taxon>Sar</taxon>
        <taxon>Stramenopiles</taxon>
        <taxon>Oomycota</taxon>
        <taxon>Saprolegniomycetes</taxon>
        <taxon>Saprolegniales</taxon>
        <taxon>Verrucalvaceae</taxon>
        <taxon>Aphanomyces</taxon>
    </lineage>
</organism>
<reference evidence="1" key="1">
    <citation type="submission" date="2013-12" db="EMBL/GenBank/DDBJ databases">
        <title>The Genome Sequence of Aphanomyces invadans NJM9701.</title>
        <authorList>
            <consortium name="The Broad Institute Genomics Platform"/>
            <person name="Russ C."/>
            <person name="Tyler B."/>
            <person name="van West P."/>
            <person name="Dieguez-Uribeondo J."/>
            <person name="Young S.K."/>
            <person name="Zeng Q."/>
            <person name="Gargeya S."/>
            <person name="Fitzgerald M."/>
            <person name="Abouelleil A."/>
            <person name="Alvarado L."/>
            <person name="Chapman S.B."/>
            <person name="Gainer-Dewar J."/>
            <person name="Goldberg J."/>
            <person name="Griggs A."/>
            <person name="Gujja S."/>
            <person name="Hansen M."/>
            <person name="Howarth C."/>
            <person name="Imamovic A."/>
            <person name="Ireland A."/>
            <person name="Larimer J."/>
            <person name="McCowan C."/>
            <person name="Murphy C."/>
            <person name="Pearson M."/>
            <person name="Poon T.W."/>
            <person name="Priest M."/>
            <person name="Roberts A."/>
            <person name="Saif S."/>
            <person name="Shea T."/>
            <person name="Sykes S."/>
            <person name="Wortman J."/>
            <person name="Nusbaum C."/>
            <person name="Birren B."/>
        </authorList>
    </citation>
    <scope>NUCLEOTIDE SEQUENCE [LARGE SCALE GENOMIC DNA]</scope>
    <source>
        <strain evidence="1">NJM9701</strain>
    </source>
</reference>
<dbReference type="RefSeq" id="XP_008880049.1">
    <property type="nucleotide sequence ID" value="XM_008881827.1"/>
</dbReference>
<dbReference type="EMBL" id="KI914012">
    <property type="protein sequence ID" value="ETV91212.1"/>
    <property type="molecule type" value="Genomic_DNA"/>
</dbReference>